<reference evidence="1 2" key="1">
    <citation type="submission" date="2016-09" db="EMBL/GenBank/DDBJ databases">
        <title>Whole genome sequencing of Salmonella enterica.</title>
        <authorList>
            <person name="Bell R."/>
        </authorList>
    </citation>
    <scope>NUCLEOTIDE SEQUENCE [LARGE SCALE GENOMIC DNA]</scope>
    <source>
        <strain evidence="1 2">CFSAN044929</strain>
    </source>
</reference>
<accession>A0A3F3IUY7</accession>
<dbReference type="AlphaFoldDB" id="A0A3F3IUY7"/>
<dbReference type="EMBL" id="MLTE01000018">
    <property type="protein sequence ID" value="OHJ48226.1"/>
    <property type="molecule type" value="Genomic_DNA"/>
</dbReference>
<name>A0A3F3IUY7_SALER</name>
<sequence length="85" mass="9586">MSSPQSLCIIACISFLSTAVNKHRVVMLKTDNCATATFCPVYHYEIDNDSHLEKVERRRLMSKVIVFAVIEPTRCGLITPAMIKE</sequence>
<protein>
    <submittedName>
        <fullName evidence="1">Uncharacterized protein</fullName>
    </submittedName>
</protein>
<gene>
    <name evidence="1" type="ORF">A7S51_21685</name>
</gene>
<proteinExistence type="predicted"/>
<comment type="caution">
    <text evidence="1">The sequence shown here is derived from an EMBL/GenBank/DDBJ whole genome shotgun (WGS) entry which is preliminary data.</text>
</comment>
<evidence type="ECO:0000313" key="2">
    <source>
        <dbReference type="Proteomes" id="UP000866740"/>
    </source>
</evidence>
<dbReference type="Proteomes" id="UP000866740">
    <property type="component" value="Unassembled WGS sequence"/>
</dbReference>
<evidence type="ECO:0000313" key="1">
    <source>
        <dbReference type="EMBL" id="OHJ48226.1"/>
    </source>
</evidence>
<organism evidence="1 2">
    <name type="scientific">Salmonella enterica</name>
    <name type="common">Salmonella choleraesuis</name>
    <dbReference type="NCBI Taxonomy" id="28901"/>
    <lineage>
        <taxon>Bacteria</taxon>
        <taxon>Pseudomonadati</taxon>
        <taxon>Pseudomonadota</taxon>
        <taxon>Gammaproteobacteria</taxon>
        <taxon>Enterobacterales</taxon>
        <taxon>Enterobacteriaceae</taxon>
        <taxon>Salmonella</taxon>
    </lineage>
</organism>